<keyword evidence="3" id="KW-1003">Cell membrane</keyword>
<protein>
    <submittedName>
        <fullName evidence="11">ATP-binding cassette domain-containing protein</fullName>
    </submittedName>
</protein>
<dbReference type="PANTHER" id="PTHR45772:SF2">
    <property type="entry name" value="ABC TRANSPORTER ATP-BINDING PROTEIN"/>
    <property type="match status" value="1"/>
</dbReference>
<proteinExistence type="predicted"/>
<keyword evidence="8 9" id="KW-0472">Membrane</keyword>
<feature type="transmembrane region" description="Helical" evidence="9">
    <location>
        <begin position="85"/>
        <end position="107"/>
    </location>
</feature>
<reference evidence="11 12" key="1">
    <citation type="submission" date="2019-10" db="EMBL/GenBank/DDBJ databases">
        <title>Genome sequence of Azospirillum melinis.</title>
        <authorList>
            <person name="Ambrosini A."/>
            <person name="Sant'Anna F.H."/>
            <person name="Cassan F.D."/>
            <person name="Souza E.M."/>
            <person name="Passaglia L.M.P."/>
        </authorList>
    </citation>
    <scope>NUCLEOTIDE SEQUENCE [LARGE SCALE GENOMIC DNA]</scope>
    <source>
        <strain evidence="11 12">TMCY0552</strain>
    </source>
</reference>
<keyword evidence="7 9" id="KW-1133">Transmembrane helix</keyword>
<evidence type="ECO:0000256" key="5">
    <source>
        <dbReference type="ARBA" id="ARBA00022741"/>
    </source>
</evidence>
<dbReference type="PROSITE" id="PS50893">
    <property type="entry name" value="ABC_TRANSPORTER_2"/>
    <property type="match status" value="1"/>
</dbReference>
<dbReference type="Pfam" id="PF02653">
    <property type="entry name" value="BPD_transp_2"/>
    <property type="match status" value="1"/>
</dbReference>
<dbReference type="GO" id="GO:0005524">
    <property type="term" value="F:ATP binding"/>
    <property type="evidence" value="ECO:0007669"/>
    <property type="project" value="UniProtKB-KW"/>
</dbReference>
<feature type="domain" description="ABC transporter" evidence="10">
    <location>
        <begin position="345"/>
        <end position="590"/>
    </location>
</feature>
<feature type="transmembrane region" description="Helical" evidence="9">
    <location>
        <begin position="114"/>
        <end position="138"/>
    </location>
</feature>
<evidence type="ECO:0000256" key="9">
    <source>
        <dbReference type="SAM" id="Phobius"/>
    </source>
</evidence>
<dbReference type="InterPro" id="IPR001851">
    <property type="entry name" value="ABC_transp_permease"/>
</dbReference>
<accession>A0ABX2KNR6</accession>
<keyword evidence="12" id="KW-1185">Reference proteome</keyword>
<dbReference type="InterPro" id="IPR032823">
    <property type="entry name" value="BCA_ABC_TP_C"/>
</dbReference>
<evidence type="ECO:0000313" key="12">
    <source>
        <dbReference type="Proteomes" id="UP000605086"/>
    </source>
</evidence>
<organism evidence="11 12">
    <name type="scientific">Azospirillum melinis</name>
    <dbReference type="NCBI Taxonomy" id="328839"/>
    <lineage>
        <taxon>Bacteria</taxon>
        <taxon>Pseudomonadati</taxon>
        <taxon>Pseudomonadota</taxon>
        <taxon>Alphaproteobacteria</taxon>
        <taxon>Rhodospirillales</taxon>
        <taxon>Azospirillaceae</taxon>
        <taxon>Azospirillum</taxon>
    </lineage>
</organism>
<dbReference type="Proteomes" id="UP000605086">
    <property type="component" value="Unassembled WGS sequence"/>
</dbReference>
<feature type="transmembrane region" description="Helical" evidence="9">
    <location>
        <begin position="16"/>
        <end position="36"/>
    </location>
</feature>
<evidence type="ECO:0000256" key="3">
    <source>
        <dbReference type="ARBA" id="ARBA00022475"/>
    </source>
</evidence>
<dbReference type="Gene3D" id="3.40.50.300">
    <property type="entry name" value="P-loop containing nucleotide triphosphate hydrolases"/>
    <property type="match status" value="1"/>
</dbReference>
<evidence type="ECO:0000256" key="4">
    <source>
        <dbReference type="ARBA" id="ARBA00022692"/>
    </source>
</evidence>
<feature type="transmembrane region" description="Helical" evidence="9">
    <location>
        <begin position="158"/>
        <end position="179"/>
    </location>
</feature>
<dbReference type="InterPro" id="IPR003593">
    <property type="entry name" value="AAA+_ATPase"/>
</dbReference>
<name>A0ABX2KNR6_9PROT</name>
<feature type="transmembrane region" description="Helical" evidence="9">
    <location>
        <begin position="209"/>
        <end position="227"/>
    </location>
</feature>
<sequence>MNDRPHARHLKGPLPWLAAALLLPLVLGPYHVALLGYIMIASLVTLGLTLLTGVTGLVSFGQAAFVGMGAYTTAYLTTGWQLSPWLTLPIALLLTGASAAAIGAVTLRMSGHFLAIASLAWGISLFYLVGNLPWFGGFNGLSGIPPLTLAGFDLRGEVPMYYVILLCAAASFWGVLNLLDSRIGRAIRSIRHGGALAESVGADPARLKIAVFTLAAMLAALAGWLYAHDQRFVNPTPFGIHMGIEYLFMAVIGGASSVWGAIVGAVVVTLLRQVLEDTLPALLGQTGNFEIVAFGILMLLVLQRARQGLWPWLVERLGVRRPASAVAPMAMPSIRTLPARGEPVLSIDGVQKNFGGLVAVNRLSFQVEAGGILGLLGPNGAGKSTMFNLISGVLNASAGEIRFLGRRIDRLRSRAIASCGIARTFQHVKLVPSMTVLENAALGAHLRGRSGLVRSVLRLDRAEEARLLAEAAHQLERVGLWAQRDELAANLPLGQQRVLEIARALAVDPVVLLLDEPAAGLRYKEKQALAGLLLRLRDEGVAVLLVEHDMDFILGITDRLVVMHYGQKLAEGAPRDVQANADVQLAYLGAE</sequence>
<feature type="transmembrane region" description="Helical" evidence="9">
    <location>
        <begin position="43"/>
        <end position="65"/>
    </location>
</feature>
<dbReference type="CDD" id="cd03219">
    <property type="entry name" value="ABC_Mj1267_LivG_branched"/>
    <property type="match status" value="1"/>
</dbReference>
<keyword evidence="4 9" id="KW-0812">Transmembrane</keyword>
<evidence type="ECO:0000256" key="1">
    <source>
        <dbReference type="ARBA" id="ARBA00004651"/>
    </source>
</evidence>
<keyword evidence="2" id="KW-0813">Transport</keyword>
<evidence type="ECO:0000256" key="2">
    <source>
        <dbReference type="ARBA" id="ARBA00022448"/>
    </source>
</evidence>
<evidence type="ECO:0000259" key="10">
    <source>
        <dbReference type="PROSITE" id="PS50893"/>
    </source>
</evidence>
<dbReference type="PANTHER" id="PTHR45772">
    <property type="entry name" value="CONSERVED COMPONENT OF ABC TRANSPORTER FOR NATURAL AMINO ACIDS-RELATED"/>
    <property type="match status" value="1"/>
</dbReference>
<feature type="transmembrane region" description="Helical" evidence="9">
    <location>
        <begin position="247"/>
        <end position="270"/>
    </location>
</feature>
<keyword evidence="5" id="KW-0547">Nucleotide-binding</keyword>
<feature type="transmembrane region" description="Helical" evidence="9">
    <location>
        <begin position="282"/>
        <end position="302"/>
    </location>
</feature>
<dbReference type="CDD" id="cd06581">
    <property type="entry name" value="TM_PBP1_LivM_like"/>
    <property type="match status" value="1"/>
</dbReference>
<dbReference type="SMART" id="SM00382">
    <property type="entry name" value="AAA"/>
    <property type="match status" value="1"/>
</dbReference>
<dbReference type="RefSeq" id="WP_174474335.1">
    <property type="nucleotide sequence ID" value="NZ_JAGINN010000022.1"/>
</dbReference>
<evidence type="ECO:0000313" key="11">
    <source>
        <dbReference type="EMBL" id="NUB03428.1"/>
    </source>
</evidence>
<dbReference type="EMBL" id="WHOS01000063">
    <property type="protein sequence ID" value="NUB03428.1"/>
    <property type="molecule type" value="Genomic_DNA"/>
</dbReference>
<dbReference type="InterPro" id="IPR027417">
    <property type="entry name" value="P-loop_NTPase"/>
</dbReference>
<dbReference type="InterPro" id="IPR043428">
    <property type="entry name" value="LivM-like"/>
</dbReference>
<dbReference type="Pfam" id="PF00005">
    <property type="entry name" value="ABC_tran"/>
    <property type="match status" value="1"/>
</dbReference>
<keyword evidence="6 11" id="KW-0067">ATP-binding</keyword>
<comment type="caution">
    <text evidence="11">The sequence shown here is derived from an EMBL/GenBank/DDBJ whole genome shotgun (WGS) entry which is preliminary data.</text>
</comment>
<dbReference type="InterPro" id="IPR051120">
    <property type="entry name" value="ABC_AA/LPS_Transport"/>
</dbReference>
<evidence type="ECO:0000256" key="7">
    <source>
        <dbReference type="ARBA" id="ARBA00022989"/>
    </source>
</evidence>
<dbReference type="Pfam" id="PF12399">
    <property type="entry name" value="BCA_ABC_TP_C"/>
    <property type="match status" value="1"/>
</dbReference>
<comment type="subcellular location">
    <subcellularLocation>
        <location evidence="1">Cell membrane</location>
        <topology evidence="1">Multi-pass membrane protein</topology>
    </subcellularLocation>
</comment>
<dbReference type="SUPFAM" id="SSF52540">
    <property type="entry name" value="P-loop containing nucleoside triphosphate hydrolases"/>
    <property type="match status" value="1"/>
</dbReference>
<gene>
    <name evidence="11" type="ORF">GBZ48_29830</name>
</gene>
<evidence type="ECO:0000256" key="8">
    <source>
        <dbReference type="ARBA" id="ARBA00023136"/>
    </source>
</evidence>
<evidence type="ECO:0000256" key="6">
    <source>
        <dbReference type="ARBA" id="ARBA00022840"/>
    </source>
</evidence>
<dbReference type="InterPro" id="IPR003439">
    <property type="entry name" value="ABC_transporter-like_ATP-bd"/>
</dbReference>